<feature type="region of interest" description="Disordered" evidence="1">
    <location>
        <begin position="114"/>
        <end position="166"/>
    </location>
</feature>
<organism evidence="3 4">
    <name type="scientific">Perkinsus olseni</name>
    <name type="common">Perkinsus atlanticus</name>
    <dbReference type="NCBI Taxonomy" id="32597"/>
    <lineage>
        <taxon>Eukaryota</taxon>
        <taxon>Sar</taxon>
        <taxon>Alveolata</taxon>
        <taxon>Perkinsozoa</taxon>
        <taxon>Perkinsea</taxon>
        <taxon>Perkinsida</taxon>
        <taxon>Perkinsidae</taxon>
        <taxon>Perkinsus</taxon>
    </lineage>
</organism>
<dbReference type="EMBL" id="JABAHT010000462">
    <property type="protein sequence ID" value="KAF4655514.1"/>
    <property type="molecule type" value="Genomic_DNA"/>
</dbReference>
<accession>A0A7J6L8K0</accession>
<keyword evidence="2" id="KW-1133">Transmembrane helix</keyword>
<comment type="caution">
    <text evidence="3">The sequence shown here is derived from an EMBL/GenBank/DDBJ whole genome shotgun (WGS) entry which is preliminary data.</text>
</comment>
<reference evidence="3 4" key="1">
    <citation type="submission" date="2020-04" db="EMBL/GenBank/DDBJ databases">
        <title>Perkinsus olseni comparative genomics.</title>
        <authorList>
            <person name="Bogema D.R."/>
        </authorList>
    </citation>
    <scope>NUCLEOTIDE SEQUENCE [LARGE SCALE GENOMIC DNA]</scope>
    <source>
        <strain evidence="3">ATCC PRA-179</strain>
    </source>
</reference>
<dbReference type="Proteomes" id="UP000570595">
    <property type="component" value="Unassembled WGS sequence"/>
</dbReference>
<evidence type="ECO:0000256" key="1">
    <source>
        <dbReference type="SAM" id="MobiDB-lite"/>
    </source>
</evidence>
<evidence type="ECO:0000313" key="3">
    <source>
        <dbReference type="EMBL" id="KAF4655514.1"/>
    </source>
</evidence>
<feature type="transmembrane region" description="Helical" evidence="2">
    <location>
        <begin position="70"/>
        <end position="91"/>
    </location>
</feature>
<keyword evidence="2" id="KW-0812">Transmembrane</keyword>
<proteinExistence type="predicted"/>
<protein>
    <submittedName>
        <fullName evidence="3">Uncharacterized protein</fullName>
    </submittedName>
</protein>
<evidence type="ECO:0000256" key="2">
    <source>
        <dbReference type="SAM" id="Phobius"/>
    </source>
</evidence>
<dbReference type="AlphaFoldDB" id="A0A7J6L8K0"/>
<name>A0A7J6L8K0_PEROL</name>
<feature type="compositionally biased region" description="Polar residues" evidence="1">
    <location>
        <begin position="154"/>
        <end position="166"/>
    </location>
</feature>
<gene>
    <name evidence="3" type="ORF">FOZ61_007546</name>
</gene>
<keyword evidence="2" id="KW-0472">Membrane</keyword>
<evidence type="ECO:0000313" key="4">
    <source>
        <dbReference type="Proteomes" id="UP000570595"/>
    </source>
</evidence>
<sequence>MSLVEPITNTVLESIPKSCLSVEVRLVEKCSASLCEECKADDTAQESSCPFREQEDPRHPGVLICQKIDWNWMFTIAVILLAVWATLAFYASYQGYKLFVKLASGDQVATTQEATSSAYEMEPGSGDVTFGKPVAESATPKSSDDIEMGKPQQRHGSSASVDSGVL</sequence>